<dbReference type="Proteomes" id="UP000247523">
    <property type="component" value="Unassembled WGS sequence"/>
</dbReference>
<dbReference type="Pfam" id="PF22673">
    <property type="entry name" value="MCP-like_PDC_1"/>
    <property type="match status" value="1"/>
</dbReference>
<dbReference type="Gene3D" id="3.30.450.20">
    <property type="entry name" value="PAS domain"/>
    <property type="match status" value="2"/>
</dbReference>
<reference evidence="7 10" key="2">
    <citation type="submission" date="2018-05" db="EMBL/GenBank/DDBJ databases">
        <title>Genomic Encyclopedia of Type Strains, Phase IV (KMG-IV): sequencing the most valuable type-strain genomes for metagenomic binning, comparative biology and taxonomic classification.</title>
        <authorList>
            <person name="Goeker M."/>
        </authorList>
    </citation>
    <scope>NUCLEOTIDE SEQUENCE [LARGE SCALE GENOMIC DNA]</scope>
    <source>
        <strain evidence="7 10">DSM 28816</strain>
    </source>
</reference>
<dbReference type="SMART" id="SM00304">
    <property type="entry name" value="HAMP"/>
    <property type="match status" value="1"/>
</dbReference>
<evidence type="ECO:0000259" key="6">
    <source>
        <dbReference type="PROSITE" id="PS50885"/>
    </source>
</evidence>
<dbReference type="PROSITE" id="PS50111">
    <property type="entry name" value="CHEMOTAXIS_TRANSDUC_2"/>
    <property type="match status" value="1"/>
</dbReference>
<evidence type="ECO:0000313" key="8">
    <source>
        <dbReference type="EMBL" id="RDY27650.1"/>
    </source>
</evidence>
<dbReference type="Gene3D" id="6.10.340.10">
    <property type="match status" value="1"/>
</dbReference>
<evidence type="ECO:0000313" key="7">
    <source>
        <dbReference type="EMBL" id="PXV88348.1"/>
    </source>
</evidence>
<dbReference type="CDD" id="cd06225">
    <property type="entry name" value="HAMP"/>
    <property type="match status" value="1"/>
</dbReference>
<protein>
    <submittedName>
        <fullName evidence="8">Methyl-accepting chemotaxis protein</fullName>
    </submittedName>
    <submittedName>
        <fullName evidence="7">Methyl-accepting chemotaxis sensory transducer with Cache sensor</fullName>
    </submittedName>
</protein>
<comment type="caution">
    <text evidence="7">The sequence shown here is derived from an EMBL/GenBank/DDBJ whole genome shotgun (WGS) entry which is preliminary data.</text>
</comment>
<organism evidence="7 10">
    <name type="scientific">Lachnotalea glycerini</name>
    <dbReference type="NCBI Taxonomy" id="1763509"/>
    <lineage>
        <taxon>Bacteria</taxon>
        <taxon>Bacillati</taxon>
        <taxon>Bacillota</taxon>
        <taxon>Clostridia</taxon>
        <taxon>Lachnospirales</taxon>
        <taxon>Lachnospiraceae</taxon>
        <taxon>Lachnotalea</taxon>
    </lineage>
</organism>
<reference evidence="8" key="3">
    <citation type="submission" date="2018-07" db="EMBL/GenBank/DDBJ databases">
        <authorList>
            <person name="Quirk P.G."/>
            <person name="Krulwich T.A."/>
        </authorList>
    </citation>
    <scope>NUCLEOTIDE SEQUENCE</scope>
    <source>
        <strain evidence="8">CCRI-19302</strain>
    </source>
</reference>
<dbReference type="OrthoDB" id="9814363at2"/>
<dbReference type="CDD" id="cd12913">
    <property type="entry name" value="PDC1_MCP_like"/>
    <property type="match status" value="1"/>
</dbReference>
<evidence type="ECO:0000313" key="9">
    <source>
        <dbReference type="Proteomes" id="UP000216411"/>
    </source>
</evidence>
<evidence type="ECO:0000256" key="1">
    <source>
        <dbReference type="ARBA" id="ARBA00023224"/>
    </source>
</evidence>
<dbReference type="Gene3D" id="1.10.287.950">
    <property type="entry name" value="Methyl-accepting chemotaxis protein"/>
    <property type="match status" value="1"/>
</dbReference>
<keyword evidence="9" id="KW-1185">Reference proteome</keyword>
<dbReference type="InterPro" id="IPR029151">
    <property type="entry name" value="Sensor-like_sf"/>
</dbReference>
<keyword evidence="1 3" id="KW-0807">Transducer</keyword>
<dbReference type="PROSITE" id="PS50885">
    <property type="entry name" value="HAMP"/>
    <property type="match status" value="1"/>
</dbReference>
<keyword evidence="4" id="KW-1133">Transmembrane helix</keyword>
<evidence type="ECO:0000256" key="4">
    <source>
        <dbReference type="SAM" id="Phobius"/>
    </source>
</evidence>
<sequence length="689" mass="74941">MKSKKMKSKKSMKFKLLLTIIPIFLVSFIVIGFLVVFASRSTIQNEVTEKMNFQIDLAIQEMEVRLGTHKMIAATLAQVVEDIGISEDTKPMISAVVQNISSKNDDTYGNGIFMGSKTDGEWFCPFAYKEGDNYILTEEYNKDNTSESWYIAGQTDQVTGWTDVYSDTVTKVAMITASTPIRDNNQNIIGVATADMNISSIQGIVDSMKVGENGYAMLITKDGSYLANARAEVTADDSGNFPKITEDSNTSIAALGKIMLELKEGEQEFKDENNVVYSVYFSSVPETEWIIALCYPKSEIIASTNALLKIILISFISTVLIIIAIIIVMANKITQPIKLLKSEIQTISNGDLSKQIAIKSSDEIGEMAVYMEEMRSKLGQMIGGIANISESVMTSAKAISTSSEQNGKAAEQVATSINEIAEDSQKIQDLSESIQNMENEVIDILKCMIDGVNETNKQLNSAKTQSVERKEAVQTAVSSMSSTESIMKESGVAMQTLREQSSKINSIIDAIKQIANQTNLLALNASIEAARAGEAGKGFAVVAEEIRKLAEQSNASAQEIATLIEDIDNGISKTEKLSIESGKAVAQTSQAVECVEKAFDDIMYSIDQIAGEMDHTLINVEKIQNSTDDMLGSVNKMTEVSTNSSEEVQLIAAAAQEQSAASEELVGATETLASMSVNLQSEVNKFNIK</sequence>
<dbReference type="PANTHER" id="PTHR32089:SF112">
    <property type="entry name" value="LYSOZYME-LIKE PROTEIN-RELATED"/>
    <property type="match status" value="1"/>
</dbReference>
<proteinExistence type="inferred from homology"/>
<dbReference type="Pfam" id="PF00015">
    <property type="entry name" value="MCPsignal"/>
    <property type="match status" value="1"/>
</dbReference>
<keyword evidence="4" id="KW-0472">Membrane</keyword>
<dbReference type="Pfam" id="PF00672">
    <property type="entry name" value="HAMP"/>
    <property type="match status" value="1"/>
</dbReference>
<reference evidence="8 9" key="1">
    <citation type="journal article" date="2017" name="Genome Announc.">
        <title>Draft Genome Sequence of a Sporulating and Motile Strain of Lachnotalea glycerini Isolated from Water in Quebec City, Canada.</title>
        <authorList>
            <person name="Maheux A.F."/>
            <person name="Boudreau D.K."/>
            <person name="Berube E."/>
            <person name="Boissinot M."/>
            <person name="Raymond F."/>
            <person name="Brodeur S."/>
            <person name="Corbeil J."/>
            <person name="Isabel S."/>
            <person name="Omar R.F."/>
            <person name="Bergeron M.G."/>
        </authorList>
    </citation>
    <scope>NUCLEOTIDE SEQUENCE [LARGE SCALE GENOMIC DNA]</scope>
    <source>
        <strain evidence="8 9">CCRI-19302</strain>
    </source>
</reference>
<dbReference type="Proteomes" id="UP000216411">
    <property type="component" value="Unassembled WGS sequence"/>
</dbReference>
<gene>
    <name evidence="7" type="ORF">C8E03_10871</name>
    <name evidence="8" type="ORF">CG710_020405</name>
</gene>
<dbReference type="PANTHER" id="PTHR32089">
    <property type="entry name" value="METHYL-ACCEPTING CHEMOTAXIS PROTEIN MCPB"/>
    <property type="match status" value="1"/>
</dbReference>
<feature type="domain" description="HAMP" evidence="6">
    <location>
        <begin position="331"/>
        <end position="383"/>
    </location>
</feature>
<evidence type="ECO:0000256" key="3">
    <source>
        <dbReference type="PROSITE-ProRule" id="PRU00284"/>
    </source>
</evidence>
<dbReference type="AlphaFoldDB" id="A0A255IMC3"/>
<dbReference type="EMBL" id="NOKA02000102">
    <property type="protein sequence ID" value="RDY27650.1"/>
    <property type="molecule type" value="Genomic_DNA"/>
</dbReference>
<comment type="similarity">
    <text evidence="2">Belongs to the methyl-accepting chemotaxis (MCP) protein family.</text>
</comment>
<dbReference type="SUPFAM" id="SSF103190">
    <property type="entry name" value="Sensory domain-like"/>
    <property type="match status" value="1"/>
</dbReference>
<dbReference type="GO" id="GO:0007165">
    <property type="term" value="P:signal transduction"/>
    <property type="evidence" value="ECO:0007669"/>
    <property type="project" value="UniProtKB-KW"/>
</dbReference>
<dbReference type="SMART" id="SM00283">
    <property type="entry name" value="MA"/>
    <property type="match status" value="1"/>
</dbReference>
<feature type="domain" description="Methyl-accepting transducer" evidence="5">
    <location>
        <begin position="402"/>
        <end position="673"/>
    </location>
</feature>
<dbReference type="InterPro" id="IPR004089">
    <property type="entry name" value="MCPsignal_dom"/>
</dbReference>
<dbReference type="CDD" id="cd12912">
    <property type="entry name" value="PDC2_MCP_like"/>
    <property type="match status" value="1"/>
</dbReference>
<dbReference type="RefSeq" id="WP_094376476.1">
    <property type="nucleotide sequence ID" value="NZ_NOKA02000102.1"/>
</dbReference>
<accession>A0A255IMC3</accession>
<dbReference type="InterPro" id="IPR003660">
    <property type="entry name" value="HAMP_dom"/>
</dbReference>
<name>A0A255IMC3_9FIRM</name>
<keyword evidence="4" id="KW-0812">Transmembrane</keyword>
<evidence type="ECO:0000259" key="5">
    <source>
        <dbReference type="PROSITE" id="PS50111"/>
    </source>
</evidence>
<dbReference type="EMBL" id="QICS01000008">
    <property type="protein sequence ID" value="PXV88348.1"/>
    <property type="molecule type" value="Genomic_DNA"/>
</dbReference>
<evidence type="ECO:0000313" key="10">
    <source>
        <dbReference type="Proteomes" id="UP000247523"/>
    </source>
</evidence>
<dbReference type="GO" id="GO:0016020">
    <property type="term" value="C:membrane"/>
    <property type="evidence" value="ECO:0007669"/>
    <property type="project" value="InterPro"/>
</dbReference>
<dbReference type="SUPFAM" id="SSF58104">
    <property type="entry name" value="Methyl-accepting chemotaxis protein (MCP) signaling domain"/>
    <property type="match status" value="1"/>
</dbReference>
<evidence type="ECO:0000256" key="2">
    <source>
        <dbReference type="ARBA" id="ARBA00029447"/>
    </source>
</evidence>
<feature type="transmembrane region" description="Helical" evidence="4">
    <location>
        <begin position="306"/>
        <end position="330"/>
    </location>
</feature>